<dbReference type="PANTHER" id="PTHR24296">
    <property type="entry name" value="CYTOCHROME P450"/>
    <property type="match status" value="1"/>
</dbReference>
<dbReference type="EMBL" id="CP136892">
    <property type="protein sequence ID" value="WOL01609.1"/>
    <property type="molecule type" value="Genomic_DNA"/>
</dbReference>
<dbReference type="InterPro" id="IPR036396">
    <property type="entry name" value="Cyt_P450_sf"/>
</dbReference>
<dbReference type="GO" id="GO:0020037">
    <property type="term" value="F:heme binding"/>
    <property type="evidence" value="ECO:0007669"/>
    <property type="project" value="InterPro"/>
</dbReference>
<dbReference type="InterPro" id="IPR001128">
    <property type="entry name" value="Cyt_P450"/>
</dbReference>
<keyword evidence="4" id="KW-0408">Iron</keyword>
<keyword evidence="2" id="KW-0479">Metal-binding</keyword>
<name>A0AAQ3K5K5_9LILI</name>
<dbReference type="Gene3D" id="1.10.630.10">
    <property type="entry name" value="Cytochrome P450"/>
    <property type="match status" value="1"/>
</dbReference>
<dbReference type="AlphaFoldDB" id="A0AAQ3K5K5"/>
<keyword evidence="5" id="KW-1133">Transmembrane helix</keyword>
<accession>A0AAQ3K5K5</accession>
<keyword evidence="5" id="KW-0472">Membrane</keyword>
<sequence length="509" mass="56719">MVEEAPEGAALTVDHFALLFFCFVGAFVVFSMLLLLLRRRLWCSCHVCKAYLSSSWAGEFDNPCDWFTHLLQESPTGTIHIHVLGNTITANPANVEYMLNTRFDNFPKGKPFSAVLGDLLGQGIFNVDGDMWRFQRKMASLALGSVYVRSYAFRTVSGEISRFLLPLLSSTADLGDGGVVDLQDMFRRFSFDTICRISFGLDRACLELPVPMSEFAAAFDTASRLSALRGAATMPLIWKLKRLLGLGLEKELKRAIGTINMLAEEVIRQRRKLGFETSYDLLSRFMGSVEGDDQYLRDIVISFLLAGRDAVASGLTGFFLLLSQHPNVAIAMRREIATMKRNRDGEGFASYDQLKQMHYVQAAVYESLRLLPPVQFDSKFCVEDDVLPDGTFVGKNTRVTYHPYAMGRMASIWGPDCGEFKPERWLRDGAFLPAESPYKYPVFQGGQRVCLGKELAMMEMKAVIVSIVSRFDVEVLQGGRPLKFVPGLSATISGGLAARVSRRGSIKKA</sequence>
<evidence type="ECO:0000313" key="7">
    <source>
        <dbReference type="Proteomes" id="UP001327560"/>
    </source>
</evidence>
<keyword evidence="3" id="KW-0560">Oxidoreductase</keyword>
<proteinExistence type="inferred from homology"/>
<feature type="transmembrane region" description="Helical" evidence="5">
    <location>
        <begin position="16"/>
        <end position="37"/>
    </location>
</feature>
<evidence type="ECO:0000313" key="6">
    <source>
        <dbReference type="EMBL" id="WOL01609.1"/>
    </source>
</evidence>
<gene>
    <name evidence="6" type="ORF">Cni_G10326</name>
</gene>
<dbReference type="GO" id="GO:0016705">
    <property type="term" value="F:oxidoreductase activity, acting on paired donors, with incorporation or reduction of molecular oxygen"/>
    <property type="evidence" value="ECO:0007669"/>
    <property type="project" value="InterPro"/>
</dbReference>
<dbReference type="PRINTS" id="PR00385">
    <property type="entry name" value="P450"/>
</dbReference>
<dbReference type="GO" id="GO:0005506">
    <property type="term" value="F:iron ion binding"/>
    <property type="evidence" value="ECO:0007669"/>
    <property type="project" value="InterPro"/>
</dbReference>
<comment type="similarity">
    <text evidence="1">Belongs to the cytochrome P450 family.</text>
</comment>
<evidence type="ECO:0000256" key="2">
    <source>
        <dbReference type="ARBA" id="ARBA00022723"/>
    </source>
</evidence>
<evidence type="ECO:0000256" key="1">
    <source>
        <dbReference type="ARBA" id="ARBA00010617"/>
    </source>
</evidence>
<dbReference type="SUPFAM" id="SSF48264">
    <property type="entry name" value="Cytochrome P450"/>
    <property type="match status" value="1"/>
</dbReference>
<evidence type="ECO:0000256" key="3">
    <source>
        <dbReference type="ARBA" id="ARBA00023002"/>
    </source>
</evidence>
<evidence type="ECO:0000256" key="4">
    <source>
        <dbReference type="ARBA" id="ARBA00023004"/>
    </source>
</evidence>
<organism evidence="6 7">
    <name type="scientific">Canna indica</name>
    <name type="common">Indian-shot</name>
    <dbReference type="NCBI Taxonomy" id="4628"/>
    <lineage>
        <taxon>Eukaryota</taxon>
        <taxon>Viridiplantae</taxon>
        <taxon>Streptophyta</taxon>
        <taxon>Embryophyta</taxon>
        <taxon>Tracheophyta</taxon>
        <taxon>Spermatophyta</taxon>
        <taxon>Magnoliopsida</taxon>
        <taxon>Liliopsida</taxon>
        <taxon>Zingiberales</taxon>
        <taxon>Cannaceae</taxon>
        <taxon>Canna</taxon>
    </lineage>
</organism>
<dbReference type="Pfam" id="PF00067">
    <property type="entry name" value="p450"/>
    <property type="match status" value="1"/>
</dbReference>
<protein>
    <submittedName>
        <fullName evidence="6">Cytochrome P450</fullName>
    </submittedName>
</protein>
<dbReference type="GO" id="GO:0004497">
    <property type="term" value="F:monooxygenase activity"/>
    <property type="evidence" value="ECO:0007669"/>
    <property type="project" value="InterPro"/>
</dbReference>
<keyword evidence="7" id="KW-1185">Reference proteome</keyword>
<keyword evidence="5" id="KW-0812">Transmembrane</keyword>
<evidence type="ECO:0000256" key="5">
    <source>
        <dbReference type="SAM" id="Phobius"/>
    </source>
</evidence>
<dbReference type="CDD" id="cd11064">
    <property type="entry name" value="CYP86A"/>
    <property type="match status" value="1"/>
</dbReference>
<reference evidence="6 7" key="1">
    <citation type="submission" date="2023-10" db="EMBL/GenBank/DDBJ databases">
        <title>Chromosome-scale genome assembly provides insights into flower coloration mechanisms of Canna indica.</title>
        <authorList>
            <person name="Li C."/>
        </authorList>
    </citation>
    <scope>NUCLEOTIDE SEQUENCE [LARGE SCALE GENOMIC DNA]</scope>
    <source>
        <tissue evidence="6">Flower</tissue>
    </source>
</reference>
<dbReference type="Proteomes" id="UP001327560">
    <property type="component" value="Chromosome 3"/>
</dbReference>